<keyword evidence="1" id="KW-1015">Disulfide bond</keyword>
<keyword evidence="3" id="KW-1185">Reference proteome</keyword>
<proteinExistence type="predicted"/>
<dbReference type="Pfam" id="PF01549">
    <property type="entry name" value="ShK"/>
    <property type="match status" value="1"/>
</dbReference>
<evidence type="ECO:0000259" key="2">
    <source>
        <dbReference type="PROSITE" id="PS51670"/>
    </source>
</evidence>
<accession>A0A915DN95</accession>
<dbReference type="SMART" id="SM00254">
    <property type="entry name" value="ShKT"/>
    <property type="match status" value="1"/>
</dbReference>
<dbReference type="WBParaSite" id="jg21783">
    <property type="protein sequence ID" value="jg21783"/>
    <property type="gene ID" value="jg21783"/>
</dbReference>
<protein>
    <submittedName>
        <fullName evidence="4">ShKT domain-containing protein</fullName>
    </submittedName>
</protein>
<sequence>MATMCPHTCGLCDLNGAPKCKDKSKVCAEKEFKDSCNDANPVTKAAVRKDAITGTVPRTNDCRDEATNCDSQKDLCENPFYRPIMQSDCELSCVYCLPTNYVCQDKKLG</sequence>
<evidence type="ECO:0000313" key="4">
    <source>
        <dbReference type="WBParaSite" id="jg21783"/>
    </source>
</evidence>
<comment type="caution">
    <text evidence="1">Lacks conserved residue(s) required for the propagation of feature annotation.</text>
</comment>
<evidence type="ECO:0000256" key="1">
    <source>
        <dbReference type="PROSITE-ProRule" id="PRU01005"/>
    </source>
</evidence>
<dbReference type="Proteomes" id="UP000887574">
    <property type="component" value="Unplaced"/>
</dbReference>
<organism evidence="3 4">
    <name type="scientific">Ditylenchus dipsaci</name>
    <dbReference type="NCBI Taxonomy" id="166011"/>
    <lineage>
        <taxon>Eukaryota</taxon>
        <taxon>Metazoa</taxon>
        <taxon>Ecdysozoa</taxon>
        <taxon>Nematoda</taxon>
        <taxon>Chromadorea</taxon>
        <taxon>Rhabditida</taxon>
        <taxon>Tylenchina</taxon>
        <taxon>Tylenchomorpha</taxon>
        <taxon>Sphaerularioidea</taxon>
        <taxon>Anguinidae</taxon>
        <taxon>Anguininae</taxon>
        <taxon>Ditylenchus</taxon>
    </lineage>
</organism>
<dbReference type="AlphaFoldDB" id="A0A915DN95"/>
<dbReference type="Gene3D" id="1.10.10.1940">
    <property type="match status" value="1"/>
</dbReference>
<name>A0A915DN95_9BILA</name>
<dbReference type="PROSITE" id="PS51670">
    <property type="entry name" value="SHKT"/>
    <property type="match status" value="1"/>
</dbReference>
<evidence type="ECO:0000313" key="3">
    <source>
        <dbReference type="Proteomes" id="UP000887574"/>
    </source>
</evidence>
<feature type="domain" description="ShKT" evidence="2">
    <location>
        <begin position="62"/>
        <end position="96"/>
    </location>
</feature>
<reference evidence="4" key="1">
    <citation type="submission" date="2022-11" db="UniProtKB">
        <authorList>
            <consortium name="WormBaseParasite"/>
        </authorList>
    </citation>
    <scope>IDENTIFICATION</scope>
</reference>
<dbReference type="InterPro" id="IPR003582">
    <property type="entry name" value="ShKT_dom"/>
</dbReference>
<feature type="disulfide bond" evidence="1">
    <location>
        <begin position="62"/>
        <end position="96"/>
    </location>
</feature>